<keyword evidence="2" id="KW-1185">Reference proteome</keyword>
<dbReference type="Proteomes" id="UP000655830">
    <property type="component" value="Unassembled WGS sequence"/>
</dbReference>
<name>A0A926EDD8_9FIRM</name>
<dbReference type="EMBL" id="JACRSY010000002">
    <property type="protein sequence ID" value="MBC8578278.1"/>
    <property type="molecule type" value="Genomic_DNA"/>
</dbReference>
<evidence type="ECO:0000313" key="2">
    <source>
        <dbReference type="Proteomes" id="UP000655830"/>
    </source>
</evidence>
<organism evidence="1 2">
    <name type="scientific">Zhenhengia yiwuensis</name>
    <dbReference type="NCBI Taxonomy" id="2763666"/>
    <lineage>
        <taxon>Bacteria</taxon>
        <taxon>Bacillati</taxon>
        <taxon>Bacillota</taxon>
        <taxon>Clostridia</taxon>
        <taxon>Lachnospirales</taxon>
        <taxon>Lachnospiraceae</taxon>
        <taxon>Zhenhengia</taxon>
    </lineage>
</organism>
<reference evidence="1" key="1">
    <citation type="submission" date="2020-08" db="EMBL/GenBank/DDBJ databases">
        <title>Genome public.</title>
        <authorList>
            <person name="Liu C."/>
            <person name="Sun Q."/>
        </authorList>
    </citation>
    <scope>NUCLEOTIDE SEQUENCE</scope>
    <source>
        <strain evidence="1">NSJ-12</strain>
    </source>
</reference>
<dbReference type="AlphaFoldDB" id="A0A926EDD8"/>
<dbReference type="RefSeq" id="WP_249331306.1">
    <property type="nucleotide sequence ID" value="NZ_JACRSY010000002.1"/>
</dbReference>
<protein>
    <submittedName>
        <fullName evidence="1">Uncharacterized protein</fullName>
    </submittedName>
</protein>
<accession>A0A926EDD8</accession>
<gene>
    <name evidence="1" type="ORF">H8718_01810</name>
</gene>
<evidence type="ECO:0000313" key="1">
    <source>
        <dbReference type="EMBL" id="MBC8578278.1"/>
    </source>
</evidence>
<proteinExistence type="predicted"/>
<comment type="caution">
    <text evidence="1">The sequence shown here is derived from an EMBL/GenBank/DDBJ whole genome shotgun (WGS) entry which is preliminary data.</text>
</comment>
<sequence>MHTYKHYEQPIDLRSNFLTHSYFTVLEQWAFYCKNKPIAPPSRSLIQSLQSFIFITQNNTSHVQKLSNLLFTNYTPFKPISINQIYKLEQMHSPNGARYFIGCKYKLSFPILYKNYSKQFLKLKKNHHYEEISILNQSFIHLHRNLIYAYFKREADLPLLFKISNTEDFITEVKNILSQLEVATHA</sequence>